<evidence type="ECO:0000313" key="22">
    <source>
        <dbReference type="Proteomes" id="UP000236075"/>
    </source>
</evidence>
<organism evidence="19 21">
    <name type="scientific">Akkermansia muciniphila</name>
    <dbReference type="NCBI Taxonomy" id="239935"/>
    <lineage>
        <taxon>Bacteria</taxon>
        <taxon>Pseudomonadati</taxon>
        <taxon>Verrucomicrobiota</taxon>
        <taxon>Verrucomicrobiia</taxon>
        <taxon>Verrucomicrobiales</taxon>
        <taxon>Akkermansiaceae</taxon>
        <taxon>Akkermansia</taxon>
    </lineage>
</organism>
<dbReference type="PIRSF" id="PIRSF000386">
    <property type="entry name" value="tRNA_mtase"/>
    <property type="match status" value="1"/>
</dbReference>
<comment type="caution">
    <text evidence="19">The sequence shown here is derived from an EMBL/GenBank/DDBJ whole genome shotgun (WGS) entry which is preliminary data.</text>
</comment>
<gene>
    <name evidence="15" type="primary">trmD</name>
    <name evidence="20" type="ORF">CXT95_01985</name>
    <name evidence="19" type="ORF">CXU09_03750</name>
</gene>
<keyword evidence="7 15" id="KW-0963">Cytoplasm</keyword>
<proteinExistence type="inferred from homology"/>
<dbReference type="InterPro" id="IPR029028">
    <property type="entry name" value="Alpha/beta_knot_MTases"/>
</dbReference>
<evidence type="ECO:0000256" key="17">
    <source>
        <dbReference type="RuleBase" id="RU003464"/>
    </source>
</evidence>
<name>A0A2N8I487_9BACT</name>
<evidence type="ECO:0000256" key="11">
    <source>
        <dbReference type="ARBA" id="ARBA00022694"/>
    </source>
</evidence>
<dbReference type="RefSeq" id="WP_022197844.1">
    <property type="nucleotide sequence ID" value="NZ_AP021898.1"/>
</dbReference>
<dbReference type="EC" id="2.1.1.228" evidence="5 15"/>
<evidence type="ECO:0000256" key="1">
    <source>
        <dbReference type="ARBA" id="ARBA00002634"/>
    </source>
</evidence>
<comment type="function">
    <text evidence="1 15 17">Specifically methylates guanosine-37 in various tRNAs.</text>
</comment>
<dbReference type="NCBIfam" id="TIGR00088">
    <property type="entry name" value="trmD"/>
    <property type="match status" value="1"/>
</dbReference>
<dbReference type="GeneID" id="60879669"/>
<evidence type="ECO:0000313" key="21">
    <source>
        <dbReference type="Proteomes" id="UP000235914"/>
    </source>
</evidence>
<evidence type="ECO:0000256" key="12">
    <source>
        <dbReference type="ARBA" id="ARBA00029736"/>
    </source>
</evidence>
<keyword evidence="11 15" id="KW-0819">tRNA processing</keyword>
<evidence type="ECO:0000259" key="18">
    <source>
        <dbReference type="Pfam" id="PF01746"/>
    </source>
</evidence>
<comment type="similarity">
    <text evidence="3 15 17">Belongs to the RNA methyltransferase TrmD family.</text>
</comment>
<dbReference type="EMBL" id="PJKN01000002">
    <property type="protein sequence ID" value="PNC56707.1"/>
    <property type="molecule type" value="Genomic_DNA"/>
</dbReference>
<dbReference type="HAMAP" id="MF_00605">
    <property type="entry name" value="TrmD"/>
    <property type="match status" value="1"/>
</dbReference>
<evidence type="ECO:0000256" key="16">
    <source>
        <dbReference type="PIRSR" id="PIRSR000386-1"/>
    </source>
</evidence>
<dbReference type="NCBIfam" id="NF000648">
    <property type="entry name" value="PRK00026.1"/>
    <property type="match status" value="1"/>
</dbReference>
<dbReference type="EMBL" id="PJLB01000004">
    <property type="protein sequence ID" value="PND05206.1"/>
    <property type="molecule type" value="Genomic_DNA"/>
</dbReference>
<evidence type="ECO:0000256" key="13">
    <source>
        <dbReference type="ARBA" id="ARBA00033392"/>
    </source>
</evidence>
<dbReference type="PANTHER" id="PTHR46417:SF1">
    <property type="entry name" value="TRNA (GUANINE-N(1)-)-METHYLTRANSFERASE"/>
    <property type="match status" value="1"/>
</dbReference>
<dbReference type="SUPFAM" id="SSF75217">
    <property type="entry name" value="alpha/beta knot"/>
    <property type="match status" value="1"/>
</dbReference>
<evidence type="ECO:0000256" key="5">
    <source>
        <dbReference type="ARBA" id="ARBA00012807"/>
    </source>
</evidence>
<evidence type="ECO:0000256" key="10">
    <source>
        <dbReference type="ARBA" id="ARBA00022691"/>
    </source>
</evidence>
<protein>
    <recommendedName>
        <fullName evidence="6 15">tRNA (guanine-N(1)-)-methyltransferase</fullName>
        <ecNumber evidence="5 15">2.1.1.228</ecNumber>
    </recommendedName>
    <alternativeName>
        <fullName evidence="12 15">M1G-methyltransferase</fullName>
    </alternativeName>
    <alternativeName>
        <fullName evidence="13 15">tRNA [GM37] methyltransferase</fullName>
    </alternativeName>
</protein>
<dbReference type="PANTHER" id="PTHR46417">
    <property type="entry name" value="TRNA (GUANINE-N(1)-)-METHYLTRANSFERASE"/>
    <property type="match status" value="1"/>
</dbReference>
<evidence type="ECO:0000313" key="20">
    <source>
        <dbReference type="EMBL" id="PND05206.1"/>
    </source>
</evidence>
<evidence type="ECO:0000256" key="8">
    <source>
        <dbReference type="ARBA" id="ARBA00022603"/>
    </source>
</evidence>
<comment type="subcellular location">
    <subcellularLocation>
        <location evidence="2 15 17">Cytoplasm</location>
    </subcellularLocation>
</comment>
<dbReference type="Proteomes" id="UP000236075">
    <property type="component" value="Unassembled WGS sequence"/>
</dbReference>
<dbReference type="InterPro" id="IPR029026">
    <property type="entry name" value="tRNA_m1G_MTases_N"/>
</dbReference>
<feature type="binding site" evidence="15 16">
    <location>
        <begin position="135"/>
        <end position="140"/>
    </location>
    <ligand>
        <name>S-adenosyl-L-methionine</name>
        <dbReference type="ChEBI" id="CHEBI:59789"/>
    </ligand>
</feature>
<keyword evidence="10 15" id="KW-0949">S-adenosyl-L-methionine</keyword>
<keyword evidence="8 15" id="KW-0489">Methyltransferase</keyword>
<reference evidence="21 22" key="1">
    <citation type="journal article" date="2017" name="BMC Genomics">
        <title>Genome sequencing of 39 Akkermansia muciniphila isolates reveals its population structure, genomic and functional diverisity, and global distribution in mammalian gut microbiotas.</title>
        <authorList>
            <person name="Guo X."/>
            <person name="Li S."/>
            <person name="Zhang J."/>
            <person name="Wu F."/>
            <person name="Li X."/>
            <person name="Wu D."/>
            <person name="Zhang M."/>
            <person name="Ou Z."/>
            <person name="Jie Z."/>
            <person name="Yan Q."/>
            <person name="Li P."/>
            <person name="Yi J."/>
            <person name="Peng Y."/>
        </authorList>
    </citation>
    <scope>NUCLEOTIDE SEQUENCE [LARGE SCALE GENOMIC DNA]</scope>
    <source>
        <strain evidence="20 22">GP28</strain>
        <strain evidence="19 21">GP43</strain>
    </source>
</reference>
<evidence type="ECO:0000256" key="15">
    <source>
        <dbReference type="HAMAP-Rule" id="MF_00605"/>
    </source>
</evidence>
<evidence type="ECO:0000256" key="9">
    <source>
        <dbReference type="ARBA" id="ARBA00022679"/>
    </source>
</evidence>
<keyword evidence="9 15" id="KW-0808">Transferase</keyword>
<dbReference type="CDD" id="cd18080">
    <property type="entry name" value="TrmD-like"/>
    <property type="match status" value="1"/>
</dbReference>
<dbReference type="Pfam" id="PF01746">
    <property type="entry name" value="tRNA_m1G_MT"/>
    <property type="match status" value="1"/>
</dbReference>
<evidence type="ECO:0000256" key="2">
    <source>
        <dbReference type="ARBA" id="ARBA00004496"/>
    </source>
</evidence>
<comment type="subunit">
    <text evidence="4 15 17">Homodimer.</text>
</comment>
<dbReference type="Proteomes" id="UP000235914">
    <property type="component" value="Unassembled WGS sequence"/>
</dbReference>
<feature type="domain" description="tRNA methyltransferase TRMD/TRM10-type" evidence="18">
    <location>
        <begin position="6"/>
        <end position="228"/>
    </location>
</feature>
<dbReference type="GO" id="GO:0052906">
    <property type="term" value="F:tRNA (guanine(37)-N1)-methyltransferase activity"/>
    <property type="evidence" value="ECO:0007669"/>
    <property type="project" value="UniProtKB-UniRule"/>
</dbReference>
<dbReference type="GO" id="GO:0002939">
    <property type="term" value="P:tRNA N1-guanine methylation"/>
    <property type="evidence" value="ECO:0007669"/>
    <property type="project" value="TreeGrafter"/>
</dbReference>
<dbReference type="InterPro" id="IPR002649">
    <property type="entry name" value="tRNA_m1G_MeTrfase_TrmD"/>
</dbReference>
<evidence type="ECO:0000256" key="6">
    <source>
        <dbReference type="ARBA" id="ARBA00014679"/>
    </source>
</evidence>
<dbReference type="InterPro" id="IPR016009">
    <property type="entry name" value="tRNA_MeTrfase_TRMD/TRM10"/>
</dbReference>
<dbReference type="InterPro" id="IPR023148">
    <property type="entry name" value="tRNA_m1G_MeTrfase_C_sf"/>
</dbReference>
<sequence>MAAKLTIDVLSLFPDMVEAPLGGSILGKARDRGLLEIRCHNIRDWTTDKHRKTDDYLCGGGQGMLLKPEPIFAAVEELRRRETRVVLMTPQGRTFNQSLAAELAASGGHLIILCGHYEGVDHRVVEELVDMELSIGDYILTNGAIASVVVIDAVARLIPGVLGDERSSVEESFSNGLLEAPAYTKPNVFRGLAVPEILLGGNHPAIEKWKHGKSLERTRLNRPDLWRKWLESHPGDATE</sequence>
<dbReference type="Gene3D" id="1.10.1270.20">
    <property type="entry name" value="tRNA(m1g37)methyltransferase, domain 2"/>
    <property type="match status" value="1"/>
</dbReference>
<evidence type="ECO:0000256" key="4">
    <source>
        <dbReference type="ARBA" id="ARBA00011738"/>
    </source>
</evidence>
<evidence type="ECO:0000256" key="14">
    <source>
        <dbReference type="ARBA" id="ARBA00047783"/>
    </source>
</evidence>
<accession>A0A2N8I487</accession>
<dbReference type="AlphaFoldDB" id="A0A2N8I487"/>
<dbReference type="FunFam" id="3.40.1280.10:FF:000001">
    <property type="entry name" value="tRNA (guanine-N(1)-)-methyltransferase"/>
    <property type="match status" value="1"/>
</dbReference>
<evidence type="ECO:0000256" key="7">
    <source>
        <dbReference type="ARBA" id="ARBA00022490"/>
    </source>
</evidence>
<dbReference type="GO" id="GO:0005829">
    <property type="term" value="C:cytosol"/>
    <property type="evidence" value="ECO:0007669"/>
    <property type="project" value="TreeGrafter"/>
</dbReference>
<comment type="catalytic activity">
    <reaction evidence="14 15 17">
        <text>guanosine(37) in tRNA + S-adenosyl-L-methionine = N(1)-methylguanosine(37) in tRNA + S-adenosyl-L-homocysteine + H(+)</text>
        <dbReference type="Rhea" id="RHEA:36899"/>
        <dbReference type="Rhea" id="RHEA-COMP:10145"/>
        <dbReference type="Rhea" id="RHEA-COMP:10147"/>
        <dbReference type="ChEBI" id="CHEBI:15378"/>
        <dbReference type="ChEBI" id="CHEBI:57856"/>
        <dbReference type="ChEBI" id="CHEBI:59789"/>
        <dbReference type="ChEBI" id="CHEBI:73542"/>
        <dbReference type="ChEBI" id="CHEBI:74269"/>
        <dbReference type="EC" id="2.1.1.228"/>
    </reaction>
</comment>
<feature type="binding site" evidence="15 16">
    <location>
        <position position="115"/>
    </location>
    <ligand>
        <name>S-adenosyl-L-methionine</name>
        <dbReference type="ChEBI" id="CHEBI:59789"/>
    </ligand>
</feature>
<evidence type="ECO:0000313" key="19">
    <source>
        <dbReference type="EMBL" id="PNC56707.1"/>
    </source>
</evidence>
<evidence type="ECO:0000256" key="3">
    <source>
        <dbReference type="ARBA" id="ARBA00007630"/>
    </source>
</evidence>
<dbReference type="Gene3D" id="3.40.1280.10">
    <property type="match status" value="1"/>
</dbReference>